<dbReference type="PANTHER" id="PTHR34180:SF1">
    <property type="entry name" value="BETA-ALANYL-DOPAMINE_CARCININE HYDROLASE"/>
    <property type="match status" value="1"/>
</dbReference>
<organism evidence="2 3">
    <name type="scientific">Enterobacter sichuanensis</name>
    <dbReference type="NCBI Taxonomy" id="2071710"/>
    <lineage>
        <taxon>Bacteria</taxon>
        <taxon>Pseudomonadati</taxon>
        <taxon>Pseudomonadota</taxon>
        <taxon>Gammaproteobacteria</taxon>
        <taxon>Enterobacterales</taxon>
        <taxon>Enterobacteriaceae</taxon>
        <taxon>Enterobacter</taxon>
        <taxon>Enterobacter cloacae complex</taxon>
    </lineage>
</organism>
<dbReference type="GO" id="GO:0016740">
    <property type="term" value="F:transferase activity"/>
    <property type="evidence" value="ECO:0007669"/>
    <property type="project" value="UniProtKB-KW"/>
</dbReference>
<sequence>MKKLEISGSAFAVGQELGAFGREAWHAKLTQTALWQTVTAMKDAEQTRRMRSRVQSQFPLIWQELEGLARGLGAPLDEVFAWNCRGDLVRSTSDGCTTVAGSTAEGELIIAHNEDGFPQLRNDCAIVSITPDDGLAFTSFAYPGSICGHTFAVNEKGVVNTVNNIRAVHRPDGMPRQILARAALNAATLDEAITILTSEPRAGAFHHTLGQRGDRRLFSVEATGTGCSIMPLREVFAHANHLIHPQLAAVEQVITDSSRSRQTRLNAWLGTQSQLDGAAALDILSDQHDSALPIYRLSPHDPDEENTLATAIFTLSTSAIKWQIFTYDRQKPVLQSCSVGPKCE</sequence>
<dbReference type="PATRIC" id="fig|1619248.3.peg.4368"/>
<accession>A0A0F1AA89</accession>
<dbReference type="OrthoDB" id="6793339at2"/>
<dbReference type="Gene3D" id="3.60.60.10">
    <property type="entry name" value="Penicillin V Acylase, Chain A"/>
    <property type="match status" value="1"/>
</dbReference>
<dbReference type="RefSeq" id="WP_045286708.1">
    <property type="nucleotide sequence ID" value="NZ_JZYX01000065.1"/>
</dbReference>
<dbReference type="Proteomes" id="UP000033352">
    <property type="component" value="Unassembled WGS sequence"/>
</dbReference>
<dbReference type="InterPro" id="IPR047801">
    <property type="entry name" value="Peptidase_C45"/>
</dbReference>
<dbReference type="InterPro" id="IPR005079">
    <property type="entry name" value="Peptidase_C45_hydrolase"/>
</dbReference>
<keyword evidence="2" id="KW-0808">Transferase</keyword>
<dbReference type="AlphaFoldDB" id="A0A0F1AA89"/>
<feature type="domain" description="Peptidase C45 hydrolase" evidence="1">
    <location>
        <begin position="106"/>
        <end position="321"/>
    </location>
</feature>
<name>A0A0F1AA89_9ENTR</name>
<dbReference type="Pfam" id="PF03417">
    <property type="entry name" value="AAT"/>
    <property type="match status" value="1"/>
</dbReference>
<gene>
    <name evidence="2" type="ORF">SS37_22645</name>
</gene>
<protein>
    <submittedName>
        <fullName evidence="2">Acyl-CoA:6-aminopenicillanic acid acyl-transferase</fullName>
    </submittedName>
</protein>
<dbReference type="PANTHER" id="PTHR34180">
    <property type="entry name" value="PEPTIDASE C45"/>
    <property type="match status" value="1"/>
</dbReference>
<dbReference type="NCBIfam" id="NF040521">
    <property type="entry name" value="C45_proenzyme"/>
    <property type="match status" value="1"/>
</dbReference>
<dbReference type="EMBL" id="JZYX01000065">
    <property type="protein sequence ID" value="KJN18688.1"/>
    <property type="molecule type" value="Genomic_DNA"/>
</dbReference>
<evidence type="ECO:0000313" key="3">
    <source>
        <dbReference type="Proteomes" id="UP000033352"/>
    </source>
</evidence>
<comment type="caution">
    <text evidence="2">The sequence shown here is derived from an EMBL/GenBank/DDBJ whole genome shotgun (WGS) entry which is preliminary data.</text>
</comment>
<dbReference type="InterPro" id="IPR047794">
    <property type="entry name" value="C45_proenzyme-like"/>
</dbReference>
<evidence type="ECO:0000313" key="2">
    <source>
        <dbReference type="EMBL" id="KJN18688.1"/>
    </source>
</evidence>
<reference evidence="2 3" key="1">
    <citation type="submission" date="2015-03" db="EMBL/GenBank/DDBJ databases">
        <authorList>
            <person name="McCorrison J."/>
            <person name="Sanka R."/>
            <person name="Adams M."/>
            <person name="Brinkac L."/>
            <person name="Nierman W."/>
            <person name="Sutton G."/>
            <person name="Nelson K."/>
            <person name="Kiedrowski L."/>
            <person name="Guerrero D."/>
            <person name="Bonomo R."/>
        </authorList>
    </citation>
    <scope>NUCLEOTIDE SEQUENCE [LARGE SCALE GENOMIC DNA]</scope>
    <source>
        <strain evidence="2 3">35699</strain>
    </source>
</reference>
<proteinExistence type="predicted"/>
<evidence type="ECO:0000259" key="1">
    <source>
        <dbReference type="Pfam" id="PF03417"/>
    </source>
</evidence>